<comment type="caution">
    <text evidence="3">The sequence shown here is derived from an EMBL/GenBank/DDBJ whole genome shotgun (WGS) entry which is preliminary data.</text>
</comment>
<proteinExistence type="predicted"/>
<evidence type="ECO:0000313" key="3">
    <source>
        <dbReference type="EMBL" id="GFY45683.1"/>
    </source>
</evidence>
<keyword evidence="4" id="KW-1185">Reference proteome</keyword>
<evidence type="ECO:0000259" key="2">
    <source>
        <dbReference type="Pfam" id="PF03067"/>
    </source>
</evidence>
<evidence type="ECO:0000256" key="1">
    <source>
        <dbReference type="SAM" id="MobiDB-lite"/>
    </source>
</evidence>
<protein>
    <submittedName>
        <fullName evidence="3">Chitin-binding type-4 domain-containing protein</fullName>
    </submittedName>
</protein>
<gene>
    <name evidence="3" type="primary">NCL1_35383</name>
    <name evidence="3" type="ORF">TNIN_189091</name>
</gene>
<name>A0A8X6X2C4_9ARAC</name>
<dbReference type="OrthoDB" id="64893at2759"/>
<feature type="compositionally biased region" description="Basic residues" evidence="1">
    <location>
        <begin position="226"/>
        <end position="237"/>
    </location>
</feature>
<dbReference type="AlphaFoldDB" id="A0A8X6X2C4"/>
<feature type="compositionally biased region" description="Polar residues" evidence="1">
    <location>
        <begin position="195"/>
        <end position="207"/>
    </location>
</feature>
<evidence type="ECO:0000313" key="4">
    <source>
        <dbReference type="Proteomes" id="UP000886998"/>
    </source>
</evidence>
<feature type="domain" description="Chitin-binding type-4" evidence="2">
    <location>
        <begin position="23"/>
        <end position="121"/>
    </location>
</feature>
<dbReference type="EMBL" id="BMAV01004962">
    <property type="protein sequence ID" value="GFY45683.1"/>
    <property type="molecule type" value="Genomic_DNA"/>
</dbReference>
<feature type="non-terminal residue" evidence="3">
    <location>
        <position position="1"/>
    </location>
</feature>
<dbReference type="InterPro" id="IPR004302">
    <property type="entry name" value="Cellulose/chitin-bd_N"/>
</dbReference>
<sequence length="237" mass="26815">LFYRTKIHFPLLRFPSFVVLNKKGFFEFRVCANKNRKKEVTQECLDQNLLTILNSTSTKYHVESHGSSRVSVAAQLPKGFTCKYCVFQWTYTAGNNWGKCKDGTFGLGCGAQETFKACADISINERSLVAEPTTINRLTTAAKPITTFKPTKANRLTTVAKPWAVTTPTKVNRRTTVAKPWAVTKPTKINRWTTVANKPTSTVSPSVNKDRNKKKKLPTPRPSNFRGKKHFKKFRSH</sequence>
<reference evidence="3" key="1">
    <citation type="submission" date="2020-08" db="EMBL/GenBank/DDBJ databases">
        <title>Multicomponent nature underlies the extraordinary mechanical properties of spider dragline silk.</title>
        <authorList>
            <person name="Kono N."/>
            <person name="Nakamura H."/>
            <person name="Mori M."/>
            <person name="Yoshida Y."/>
            <person name="Ohtoshi R."/>
            <person name="Malay A.D."/>
            <person name="Moran D.A.P."/>
            <person name="Tomita M."/>
            <person name="Numata K."/>
            <person name="Arakawa K."/>
        </authorList>
    </citation>
    <scope>NUCLEOTIDE SEQUENCE</scope>
</reference>
<dbReference type="Pfam" id="PF03067">
    <property type="entry name" value="LPMO_10"/>
    <property type="match status" value="1"/>
</dbReference>
<accession>A0A8X6X2C4</accession>
<dbReference type="Proteomes" id="UP000886998">
    <property type="component" value="Unassembled WGS sequence"/>
</dbReference>
<feature type="region of interest" description="Disordered" evidence="1">
    <location>
        <begin position="195"/>
        <end position="237"/>
    </location>
</feature>
<organism evidence="3 4">
    <name type="scientific">Trichonephila inaurata madagascariensis</name>
    <dbReference type="NCBI Taxonomy" id="2747483"/>
    <lineage>
        <taxon>Eukaryota</taxon>
        <taxon>Metazoa</taxon>
        <taxon>Ecdysozoa</taxon>
        <taxon>Arthropoda</taxon>
        <taxon>Chelicerata</taxon>
        <taxon>Arachnida</taxon>
        <taxon>Araneae</taxon>
        <taxon>Araneomorphae</taxon>
        <taxon>Entelegynae</taxon>
        <taxon>Araneoidea</taxon>
        <taxon>Nephilidae</taxon>
        <taxon>Trichonephila</taxon>
        <taxon>Trichonephila inaurata</taxon>
    </lineage>
</organism>